<dbReference type="RefSeq" id="WP_053428309.1">
    <property type="nucleotide sequence ID" value="NZ_JAMQJB010000001.1"/>
</dbReference>
<feature type="transmembrane region" description="Helical" evidence="1">
    <location>
        <begin position="12"/>
        <end position="30"/>
    </location>
</feature>
<dbReference type="AlphaFoldDB" id="A0A0M0G4E1"/>
<evidence type="ECO:0000313" key="3">
    <source>
        <dbReference type="Proteomes" id="UP000037405"/>
    </source>
</evidence>
<keyword evidence="1" id="KW-1133">Transmembrane helix</keyword>
<proteinExistence type="predicted"/>
<dbReference type="EMBL" id="LGUE01000004">
    <property type="protein sequence ID" value="KON84710.1"/>
    <property type="molecule type" value="Genomic_DNA"/>
</dbReference>
<gene>
    <name evidence="2" type="ORF">AF331_11830</name>
</gene>
<evidence type="ECO:0000256" key="1">
    <source>
        <dbReference type="SAM" id="Phobius"/>
    </source>
</evidence>
<reference evidence="3" key="1">
    <citation type="submission" date="2015-07" db="EMBL/GenBank/DDBJ databases">
        <title>Fjat-14235 jcm11544.</title>
        <authorList>
            <person name="Liu B."/>
            <person name="Wang J."/>
            <person name="Zhu Y."/>
            <person name="Liu G."/>
            <person name="Chen Q."/>
            <person name="Chen Z."/>
            <person name="Lan J."/>
            <person name="Che J."/>
            <person name="Ge C."/>
            <person name="Shi H."/>
            <person name="Pan Z."/>
            <person name="Liu X."/>
        </authorList>
    </citation>
    <scope>NUCLEOTIDE SEQUENCE [LARGE SCALE GENOMIC DNA]</scope>
    <source>
        <strain evidence="3">JCM 11544</strain>
    </source>
</reference>
<comment type="caution">
    <text evidence="2">The sequence shown here is derived from an EMBL/GenBank/DDBJ whole genome shotgun (WGS) entry which is preliminary data.</text>
</comment>
<protein>
    <submittedName>
        <fullName evidence="2">Uncharacterized protein</fullName>
    </submittedName>
</protein>
<organism evidence="2 3">
    <name type="scientific">Rossellomorea marisflavi</name>
    <dbReference type="NCBI Taxonomy" id="189381"/>
    <lineage>
        <taxon>Bacteria</taxon>
        <taxon>Bacillati</taxon>
        <taxon>Bacillota</taxon>
        <taxon>Bacilli</taxon>
        <taxon>Bacillales</taxon>
        <taxon>Bacillaceae</taxon>
        <taxon>Rossellomorea</taxon>
    </lineage>
</organism>
<dbReference type="PATRIC" id="fig|189381.12.peg.2388"/>
<dbReference type="OrthoDB" id="2882740at2"/>
<sequence>MELRLPENIKKRFWLVFPFAFVPVLVYMIFFNWEPQLLGTREWEDVGRLLFITGESALTGALLTIGLLWVSGKVSK</sequence>
<evidence type="ECO:0000313" key="2">
    <source>
        <dbReference type="EMBL" id="KON84710.1"/>
    </source>
</evidence>
<keyword evidence="1" id="KW-0812">Transmembrane</keyword>
<keyword evidence="3" id="KW-1185">Reference proteome</keyword>
<keyword evidence="1" id="KW-0472">Membrane</keyword>
<feature type="transmembrane region" description="Helical" evidence="1">
    <location>
        <begin position="50"/>
        <end position="70"/>
    </location>
</feature>
<accession>A0A0M0G4E1</accession>
<name>A0A0M0G4E1_9BACI</name>
<dbReference type="Proteomes" id="UP000037405">
    <property type="component" value="Unassembled WGS sequence"/>
</dbReference>